<dbReference type="InterPro" id="IPR036817">
    <property type="entry name" value="Transthyretin/HIU_hydrolase_sf"/>
</dbReference>
<dbReference type="EC" id="3.5.2.17" evidence="8"/>
<feature type="binding site" evidence="7">
    <location>
        <position position="6"/>
    </location>
    <ligand>
        <name>substrate</name>
    </ligand>
</feature>
<dbReference type="PANTHER" id="PTHR10395">
    <property type="entry name" value="URICASE AND TRANSTHYRETIN-RELATED"/>
    <property type="match status" value="1"/>
</dbReference>
<dbReference type="AlphaFoldDB" id="A0A3D4SX81"/>
<evidence type="ECO:0000256" key="4">
    <source>
        <dbReference type="ARBA" id="ARBA00011881"/>
    </source>
</evidence>
<dbReference type="Proteomes" id="UP000261739">
    <property type="component" value="Unassembled WGS sequence"/>
</dbReference>
<evidence type="ECO:0000256" key="8">
    <source>
        <dbReference type="RuleBase" id="RU361270"/>
    </source>
</evidence>
<feature type="binding site" evidence="7">
    <location>
        <position position="52"/>
    </location>
    <ligand>
        <name>substrate</name>
    </ligand>
</feature>
<proteinExistence type="inferred from homology"/>
<dbReference type="NCBIfam" id="TIGR02962">
    <property type="entry name" value="hdxy_isourate"/>
    <property type="match status" value="1"/>
</dbReference>
<dbReference type="RefSeq" id="WP_010121344.1">
    <property type="nucleotide sequence ID" value="NZ_DAITTW010000009.1"/>
</dbReference>
<dbReference type="SUPFAM" id="SSF49472">
    <property type="entry name" value="Transthyretin (synonym: prealbumin)"/>
    <property type="match status" value="1"/>
</dbReference>
<dbReference type="InterPro" id="IPR014306">
    <property type="entry name" value="Hydroxyisourate_hydrolase"/>
</dbReference>
<name>A0A3D4SX81_9CORY</name>
<keyword evidence="5 8" id="KW-0659">Purine metabolism</keyword>
<feature type="domain" description="Transthyretin/hydroxyisourate hydrolase" evidence="9">
    <location>
        <begin position="3"/>
        <end position="121"/>
    </location>
</feature>
<comment type="function">
    <text evidence="2">Catalyzes the hydrolysis of 5-hydroxyisourate (HIU) to 2-oxo-4-hydroxy-4-carboxy-5-ureidoimidazoline (OHCU).</text>
</comment>
<dbReference type="GO" id="GO:0006144">
    <property type="term" value="P:purine nucleobase metabolic process"/>
    <property type="evidence" value="ECO:0007669"/>
    <property type="project" value="UniProtKB-KW"/>
</dbReference>
<protein>
    <recommendedName>
        <fullName evidence="8">5-hydroxyisourate hydrolase</fullName>
        <shortName evidence="8">HIU hydrolase</shortName>
        <shortName evidence="8">HIUHase</shortName>
        <ecNumber evidence="8">3.5.2.17</ecNumber>
    </recommendedName>
</protein>
<keyword evidence="6 8" id="KW-0378">Hydrolase</keyword>
<dbReference type="STRING" id="863239.GCA_000213935_00891"/>
<evidence type="ECO:0000313" key="11">
    <source>
        <dbReference type="Proteomes" id="UP000261739"/>
    </source>
</evidence>
<evidence type="ECO:0000259" key="9">
    <source>
        <dbReference type="Pfam" id="PF00576"/>
    </source>
</evidence>
<dbReference type="Pfam" id="PF00576">
    <property type="entry name" value="Transthyretin"/>
    <property type="match status" value="1"/>
</dbReference>
<evidence type="ECO:0000313" key="10">
    <source>
        <dbReference type="EMBL" id="HCT13886.1"/>
    </source>
</evidence>
<dbReference type="PRINTS" id="PR00189">
    <property type="entry name" value="TRNSTHYRETIN"/>
</dbReference>
<evidence type="ECO:0000256" key="7">
    <source>
        <dbReference type="PIRSR" id="PIRSR600895-51"/>
    </source>
</evidence>
<reference evidence="10 11" key="1">
    <citation type="journal article" date="2018" name="Nat. Biotechnol.">
        <title>A standardized bacterial taxonomy based on genome phylogeny substantially revises the tree of life.</title>
        <authorList>
            <person name="Parks D.H."/>
            <person name="Chuvochina M."/>
            <person name="Waite D.W."/>
            <person name="Rinke C."/>
            <person name="Skarshewski A."/>
            <person name="Chaumeil P.A."/>
            <person name="Hugenholtz P."/>
        </authorList>
    </citation>
    <scope>NUCLEOTIDE SEQUENCE [LARGE SCALE GENOMIC DNA]</scope>
    <source>
        <strain evidence="10">UBA11247</strain>
    </source>
</reference>
<comment type="similarity">
    <text evidence="3 8">Belongs to the transthyretin family. 5-hydroxyisourate hydrolase subfamily.</text>
</comment>
<organism evidence="10 11">
    <name type="scientific">Corynebacterium nuruki</name>
    <dbReference type="NCBI Taxonomy" id="1032851"/>
    <lineage>
        <taxon>Bacteria</taxon>
        <taxon>Bacillati</taxon>
        <taxon>Actinomycetota</taxon>
        <taxon>Actinomycetes</taxon>
        <taxon>Mycobacteriales</taxon>
        <taxon>Corynebacteriaceae</taxon>
        <taxon>Corynebacterium</taxon>
    </lineage>
</organism>
<comment type="subunit">
    <text evidence="4 8">Homotetramer.</text>
</comment>
<dbReference type="InterPro" id="IPR023416">
    <property type="entry name" value="Transthyretin/HIU_hydrolase_d"/>
</dbReference>
<gene>
    <name evidence="10" type="primary">uraH</name>
    <name evidence="10" type="ORF">DIW82_03580</name>
</gene>
<dbReference type="Gene3D" id="2.60.40.180">
    <property type="entry name" value="Transthyretin/hydroxyisourate hydrolase domain"/>
    <property type="match status" value="1"/>
</dbReference>
<dbReference type="GO" id="GO:0033971">
    <property type="term" value="F:hydroxyisourate hydrolase activity"/>
    <property type="evidence" value="ECO:0007669"/>
    <property type="project" value="UniProtKB-EC"/>
</dbReference>
<dbReference type="CDD" id="cd05822">
    <property type="entry name" value="TLP_HIUase"/>
    <property type="match status" value="1"/>
</dbReference>
<sequence>MSLSTHCLDTTTGRPAEGLQVELVALTVHKTGAEVTAGTEVLESATTDADGRYRFVTDPEPGTYRLRFLTGDHLAAQGRETLYPWVDVTFTVDDPADHPDAPRHLHIPLLLNPFGYSTYRGS</sequence>
<accession>A0A3D4SX81</accession>
<dbReference type="EMBL" id="DQID01000102">
    <property type="protein sequence ID" value="HCT13886.1"/>
    <property type="molecule type" value="Genomic_DNA"/>
</dbReference>
<evidence type="ECO:0000256" key="1">
    <source>
        <dbReference type="ARBA" id="ARBA00001043"/>
    </source>
</evidence>
<evidence type="ECO:0000256" key="6">
    <source>
        <dbReference type="ARBA" id="ARBA00022801"/>
    </source>
</evidence>
<dbReference type="PANTHER" id="PTHR10395:SF7">
    <property type="entry name" value="5-HYDROXYISOURATE HYDROLASE"/>
    <property type="match status" value="1"/>
</dbReference>
<comment type="caution">
    <text evidence="10">The sequence shown here is derived from an EMBL/GenBank/DDBJ whole genome shotgun (WGS) entry which is preliminary data.</text>
</comment>
<comment type="catalytic activity">
    <reaction evidence="1 8">
        <text>5-hydroxyisourate + H2O = 5-hydroxy-2-oxo-4-ureido-2,5-dihydro-1H-imidazole-5-carboxylate + H(+)</text>
        <dbReference type="Rhea" id="RHEA:23736"/>
        <dbReference type="ChEBI" id="CHEBI:15377"/>
        <dbReference type="ChEBI" id="CHEBI:15378"/>
        <dbReference type="ChEBI" id="CHEBI:18072"/>
        <dbReference type="ChEBI" id="CHEBI:58639"/>
        <dbReference type="EC" id="3.5.2.17"/>
    </reaction>
</comment>
<evidence type="ECO:0000256" key="3">
    <source>
        <dbReference type="ARBA" id="ARBA00009850"/>
    </source>
</evidence>
<evidence type="ECO:0000256" key="5">
    <source>
        <dbReference type="ARBA" id="ARBA00022631"/>
    </source>
</evidence>
<dbReference type="InterPro" id="IPR000895">
    <property type="entry name" value="Transthyretin/HIU_hydrolase"/>
</dbReference>
<evidence type="ECO:0000256" key="2">
    <source>
        <dbReference type="ARBA" id="ARBA00002704"/>
    </source>
</evidence>
<feature type="binding site" evidence="7">
    <location>
        <position position="119"/>
    </location>
    <ligand>
        <name>substrate</name>
    </ligand>
</feature>